<dbReference type="EMBL" id="CP096659">
    <property type="protein sequence ID" value="UPV74830.1"/>
    <property type="molecule type" value="Genomic_DNA"/>
</dbReference>
<evidence type="ECO:0000313" key="3">
    <source>
        <dbReference type="Proteomes" id="UP000830729"/>
    </source>
</evidence>
<dbReference type="AlphaFoldDB" id="A0A8U0HUX1"/>
<name>A0A8U0HUX1_9EURY</name>
<dbReference type="GeneID" id="72183907"/>
<keyword evidence="3" id="KW-1185">Reference proteome</keyword>
<feature type="region of interest" description="Disordered" evidence="1">
    <location>
        <begin position="1"/>
        <end position="27"/>
    </location>
</feature>
<evidence type="ECO:0000256" key="1">
    <source>
        <dbReference type="SAM" id="MobiDB-lite"/>
    </source>
</evidence>
<reference evidence="2 3" key="1">
    <citation type="submission" date="2022-04" db="EMBL/GenBank/DDBJ databases">
        <title>Diverse halophilic archaea isolated from saline environments.</title>
        <authorList>
            <person name="Cui H.-L."/>
        </authorList>
    </citation>
    <scope>NUCLEOTIDE SEQUENCE [LARGE SCALE GENOMIC DNA]</scope>
    <source>
        <strain evidence="2 3">XZYJT49</strain>
    </source>
</reference>
<gene>
    <name evidence="2" type="ORF">M0R89_01870</name>
</gene>
<accession>A0A8U0HUX1</accession>
<sequence>MGKPSSKFDGDTTRDDETPAGERERAVEALTEALETDELDEKDYRIREALQLLTLADE</sequence>
<dbReference type="Proteomes" id="UP000830729">
    <property type="component" value="Chromosome"/>
</dbReference>
<dbReference type="KEGG" id="halx:M0R89_01870"/>
<dbReference type="RefSeq" id="WP_248650873.1">
    <property type="nucleotide sequence ID" value="NZ_CP096659.1"/>
</dbReference>
<protein>
    <submittedName>
        <fullName evidence="2">Uncharacterized protein</fullName>
    </submittedName>
</protein>
<proteinExistence type="predicted"/>
<evidence type="ECO:0000313" key="2">
    <source>
        <dbReference type="EMBL" id="UPV74830.1"/>
    </source>
</evidence>
<organism evidence="2 3">
    <name type="scientific">Halorussus limi</name>
    <dbReference type="NCBI Taxonomy" id="2938695"/>
    <lineage>
        <taxon>Archaea</taxon>
        <taxon>Methanobacteriati</taxon>
        <taxon>Methanobacteriota</taxon>
        <taxon>Stenosarchaea group</taxon>
        <taxon>Halobacteria</taxon>
        <taxon>Halobacteriales</taxon>
        <taxon>Haladaptataceae</taxon>
        <taxon>Halorussus</taxon>
    </lineage>
</organism>